<dbReference type="Gene3D" id="3.40.50.1820">
    <property type="entry name" value="alpha/beta hydrolase"/>
    <property type="match status" value="1"/>
</dbReference>
<dbReference type="Pfam" id="PF00326">
    <property type="entry name" value="Peptidase_S9"/>
    <property type="match status" value="1"/>
</dbReference>
<dbReference type="AlphaFoldDB" id="A0A6V6Z127"/>
<protein>
    <recommendedName>
        <fullName evidence="1">Peptidase S9 prolyl oligopeptidase catalytic domain-containing protein</fullName>
    </recommendedName>
</protein>
<dbReference type="PANTHER" id="PTHR11731">
    <property type="entry name" value="PROTEASE FAMILY S9B,C DIPEPTIDYL-PEPTIDASE IV-RELATED"/>
    <property type="match status" value="1"/>
</dbReference>
<accession>A0A6V6Z127</accession>
<dbReference type="GO" id="GO:0006508">
    <property type="term" value="P:proteolysis"/>
    <property type="evidence" value="ECO:0007669"/>
    <property type="project" value="InterPro"/>
</dbReference>
<dbReference type="EMBL" id="CAIJDO010000133">
    <property type="protein sequence ID" value="CAD0004642.1"/>
    <property type="molecule type" value="Genomic_DNA"/>
</dbReference>
<dbReference type="InterPro" id="IPR029058">
    <property type="entry name" value="AB_hydrolase_fold"/>
</dbReference>
<evidence type="ECO:0000313" key="3">
    <source>
        <dbReference type="Proteomes" id="UP000556700"/>
    </source>
</evidence>
<sequence length="876" mass="100396">MKKDLRFVYGILSVLIFELVTCSASGQGLIKKNITDADYKLWNTMELKDISENGQWYSYSLSYEQGADTLFVKSSKANKNYAFSGTLKGTFLKEKWFCSRNDQNELSLLNLVSGKIEKIKNADNYLFTSDQKYLIIFLRTDNKKQIVIKPLDSSAAYEIENVKGYAYNPKSNQLIYSKSASSGCRVCILTLNEKFSESKITESGNYNYTNFVWQPNAASAVFIRSKTAADSDIKELVCYKTDTQKIFVFEPDSTFNFDEKYRIKPETVTDLIISEDGKRVFFKIETLNQKLKQAEKKIVQVWNADDKYLEPAEREKDGSVKMPRIAVWQPEKNDFRILTDTVFSKIMLAGSENFAVLWNPVANEPQPYLHSARDYKTINLDNGVQQLFLKDFNYRVNNISLSPAGKYITYFKNNHWWIYDIQKNIHTNLTADLDESFSVEDLDRGEGSFPYGNPAWTPGDQSILLYDQYDVWEITAENLKAEKLTHGRQEKGTYRIKTTSIEQRQKNNFDGVSSGIINLGKSIIMESKNGNTTGLWWYKKNNLLRSIVLSENKISDPVLASGSETVVYKEESFETPPGLFLRDKKDKKVRTLYQSNSHFKNFNSGTSSVIHYRNSNGNSINGALFYPANYSSEKLYPMIVHVYEKQSETVHDYINPSLYSGNGFNVSHYTNNGYFVLLPDIVYEFGNPGNSAVDCVVAATKKVLEIAPVDPKRIGLIGHSFGGYEADYIITQTNIFSAAVAGAAITDLISGYLYVSWNFNRPNFFQYEYGQLRMNGSIFKNFLGYLANSPVYYADRVTTPLLSWAGEADRHVHYYQTLEFYLALRRLGKKHVMLLYPDQQHVLSDKEQQKHLTEYVMRWFDHYLSAKSNSEFVKAN</sequence>
<organism evidence="2 3">
    <name type="scientific">Flavobacterium chungangense</name>
    <dbReference type="NCBI Taxonomy" id="554283"/>
    <lineage>
        <taxon>Bacteria</taxon>
        <taxon>Pseudomonadati</taxon>
        <taxon>Bacteroidota</taxon>
        <taxon>Flavobacteriia</taxon>
        <taxon>Flavobacteriales</taxon>
        <taxon>Flavobacteriaceae</taxon>
        <taxon>Flavobacterium</taxon>
    </lineage>
</organism>
<dbReference type="SUPFAM" id="SSF53474">
    <property type="entry name" value="alpha/beta-Hydrolases"/>
    <property type="match status" value="1"/>
</dbReference>
<evidence type="ECO:0000259" key="1">
    <source>
        <dbReference type="Pfam" id="PF00326"/>
    </source>
</evidence>
<dbReference type="PANTHER" id="PTHR11731:SF193">
    <property type="entry name" value="DIPEPTIDYL PEPTIDASE 9"/>
    <property type="match status" value="1"/>
</dbReference>
<gene>
    <name evidence="2" type="ORF">FLACHUCJ7_01939</name>
</gene>
<reference evidence="2 3" key="1">
    <citation type="submission" date="2020-06" db="EMBL/GenBank/DDBJ databases">
        <authorList>
            <person name="Criscuolo A."/>
        </authorList>
    </citation>
    <scope>NUCLEOTIDE SEQUENCE [LARGE SCALE GENOMIC DNA]</scope>
    <source>
        <strain evidence="3">CIP 110025</strain>
    </source>
</reference>
<dbReference type="SUPFAM" id="SSF82171">
    <property type="entry name" value="DPP6 N-terminal domain-like"/>
    <property type="match status" value="1"/>
</dbReference>
<dbReference type="InterPro" id="IPR001375">
    <property type="entry name" value="Peptidase_S9_cat"/>
</dbReference>
<dbReference type="GO" id="GO:0008236">
    <property type="term" value="F:serine-type peptidase activity"/>
    <property type="evidence" value="ECO:0007669"/>
    <property type="project" value="InterPro"/>
</dbReference>
<dbReference type="RefSeq" id="WP_031456909.1">
    <property type="nucleotide sequence ID" value="NZ_CAIJDO010000133.1"/>
</dbReference>
<feature type="domain" description="Peptidase S9 prolyl oligopeptidase catalytic" evidence="1">
    <location>
        <begin position="689"/>
        <end position="865"/>
    </location>
</feature>
<dbReference type="GO" id="GO:0008239">
    <property type="term" value="F:dipeptidyl-peptidase activity"/>
    <property type="evidence" value="ECO:0007669"/>
    <property type="project" value="TreeGrafter"/>
</dbReference>
<proteinExistence type="predicted"/>
<keyword evidence="3" id="KW-1185">Reference proteome</keyword>
<dbReference type="InterPro" id="IPR050278">
    <property type="entry name" value="Serine_Prot_S9B/DPPIV"/>
</dbReference>
<name>A0A6V6Z127_9FLAO</name>
<dbReference type="Proteomes" id="UP000556700">
    <property type="component" value="Unassembled WGS sequence"/>
</dbReference>
<comment type="caution">
    <text evidence="2">The sequence shown here is derived from an EMBL/GenBank/DDBJ whole genome shotgun (WGS) entry which is preliminary data.</text>
</comment>
<evidence type="ECO:0000313" key="2">
    <source>
        <dbReference type="EMBL" id="CAD0004642.1"/>
    </source>
</evidence>